<sequence>MPPNSIFQSTSSIFNQFGGRYQQFAENVISTCVFVSMDSDAISSFALTATQTINSLCHTMETHTSLIDEQSTYSTITDAENSVLSMEEDLQRILSFMKDKHEFAPHLSHPHFSRRLSSSQSSTKVETFDITYPPKVHSVGLQSAPSRGRIDSISTNALYSHISAPKHLQSIPNSPSLPRQSPTDLPFQEGLSDSQREIGSVLTKSSHSVSHMESASQPSGFRLTPLAHERKMHSRKSRILMNKKRFVVTDVLPSEFSLSHLSNDPPTIAPKTTEAFLESWITSADQIKVPHFETKAELPLVLPSSESQPQSVTCHSSSTLRNQIFFTPKDEEEQQVDQFSEISFKKSHLMRETLEGQCLSEEKQKYAEALDRSAMQYRAAVLERAQKLLSRSQKEKNLEEMKRETYMGKLERLFEEREERIKSFNHSRLQHDNLQRARSRRIIDYLHDSEEKLADESPNTNQPSRSSSYLNVRNFVPRQSLSKPQSKTTPTKNHGKEEKGEVFTPFRAGSDAAMPSFNRKVDVTNVVDLLSQEERPDEIPKGWAILDTLT</sequence>
<evidence type="ECO:0000313" key="3">
    <source>
        <dbReference type="Proteomes" id="UP001281761"/>
    </source>
</evidence>
<feature type="region of interest" description="Disordered" evidence="1">
    <location>
        <begin position="451"/>
        <end position="513"/>
    </location>
</feature>
<evidence type="ECO:0000313" key="2">
    <source>
        <dbReference type="EMBL" id="KAK2964807.1"/>
    </source>
</evidence>
<reference evidence="2 3" key="1">
    <citation type="journal article" date="2022" name="bioRxiv">
        <title>Genomics of Preaxostyla Flagellates Illuminates Evolutionary Transitions and the Path Towards Mitochondrial Loss.</title>
        <authorList>
            <person name="Novak L.V.F."/>
            <person name="Treitli S.C."/>
            <person name="Pyrih J."/>
            <person name="Halakuc P."/>
            <person name="Pipaliya S.V."/>
            <person name="Vacek V."/>
            <person name="Brzon O."/>
            <person name="Soukal P."/>
            <person name="Eme L."/>
            <person name="Dacks J.B."/>
            <person name="Karnkowska A."/>
            <person name="Elias M."/>
            <person name="Hampl V."/>
        </authorList>
    </citation>
    <scope>NUCLEOTIDE SEQUENCE [LARGE SCALE GENOMIC DNA]</scope>
    <source>
        <strain evidence="2">NAU3</strain>
        <tissue evidence="2">Gut</tissue>
    </source>
</reference>
<gene>
    <name evidence="2" type="ORF">BLNAU_107</name>
</gene>
<accession>A0ABQ9YM23</accession>
<proteinExistence type="predicted"/>
<protein>
    <submittedName>
        <fullName evidence="2">Uncharacterized protein</fullName>
    </submittedName>
</protein>
<feature type="compositionally biased region" description="Polar residues" evidence="1">
    <location>
        <begin position="170"/>
        <end position="183"/>
    </location>
</feature>
<dbReference type="EMBL" id="JARBJD010000001">
    <property type="protein sequence ID" value="KAK2964807.1"/>
    <property type="molecule type" value="Genomic_DNA"/>
</dbReference>
<dbReference type="Proteomes" id="UP001281761">
    <property type="component" value="Unassembled WGS sequence"/>
</dbReference>
<name>A0ABQ9YM23_9EUKA</name>
<comment type="caution">
    <text evidence="2">The sequence shown here is derived from an EMBL/GenBank/DDBJ whole genome shotgun (WGS) entry which is preliminary data.</text>
</comment>
<keyword evidence="3" id="KW-1185">Reference proteome</keyword>
<evidence type="ECO:0000256" key="1">
    <source>
        <dbReference type="SAM" id="MobiDB-lite"/>
    </source>
</evidence>
<organism evidence="2 3">
    <name type="scientific">Blattamonas nauphoetae</name>
    <dbReference type="NCBI Taxonomy" id="2049346"/>
    <lineage>
        <taxon>Eukaryota</taxon>
        <taxon>Metamonada</taxon>
        <taxon>Preaxostyla</taxon>
        <taxon>Oxymonadida</taxon>
        <taxon>Blattamonas</taxon>
    </lineage>
</organism>
<feature type="compositionally biased region" description="Polar residues" evidence="1">
    <location>
        <begin position="457"/>
        <end position="492"/>
    </location>
</feature>
<feature type="compositionally biased region" description="Low complexity" evidence="1">
    <location>
        <begin position="205"/>
        <end position="216"/>
    </location>
</feature>
<feature type="region of interest" description="Disordered" evidence="1">
    <location>
        <begin position="165"/>
        <end position="219"/>
    </location>
</feature>